<dbReference type="GO" id="GO:0008652">
    <property type="term" value="P:amino acid biosynthetic process"/>
    <property type="evidence" value="ECO:0007669"/>
    <property type="project" value="UniProtKB-KW"/>
</dbReference>
<dbReference type="InterPro" id="IPR000623">
    <property type="entry name" value="Shikimate_kinase/TSH1"/>
</dbReference>
<dbReference type="GO" id="GO:0009423">
    <property type="term" value="P:chorismate biosynthetic process"/>
    <property type="evidence" value="ECO:0007669"/>
    <property type="project" value="UniProtKB-UniRule"/>
</dbReference>
<evidence type="ECO:0000256" key="1">
    <source>
        <dbReference type="ARBA" id="ARBA00022605"/>
    </source>
</evidence>
<keyword evidence="4 7" id="KW-0418">Kinase</keyword>
<keyword evidence="3 7" id="KW-0547">Nucleotide-binding</keyword>
<accession>A0A9D7T8T9</accession>
<evidence type="ECO:0000259" key="9">
    <source>
        <dbReference type="Pfam" id="PF01761"/>
    </source>
</evidence>
<comment type="similarity">
    <text evidence="7">Belongs to the shikimate kinase family.</text>
</comment>
<keyword evidence="7" id="KW-0963">Cytoplasm</keyword>
<evidence type="ECO:0000256" key="4">
    <source>
        <dbReference type="ARBA" id="ARBA00022777"/>
    </source>
</evidence>
<proteinExistence type="inferred from homology"/>
<feature type="binding site" evidence="7">
    <location>
        <position position="31"/>
    </location>
    <ligand>
        <name>substrate</name>
    </ligand>
</feature>
<protein>
    <recommendedName>
        <fullName evidence="7">Shikimate kinase</fullName>
        <shortName evidence="7">SK</shortName>
        <ecNumber evidence="7">2.7.1.71</ecNumber>
    </recommendedName>
</protein>
<dbReference type="PRINTS" id="PR01100">
    <property type="entry name" value="SHIKIMTKNASE"/>
</dbReference>
<name>A0A9D7T8T9_9MICO</name>
<dbReference type="InterPro" id="IPR030960">
    <property type="entry name" value="DHQS/DOIS_N"/>
</dbReference>
<dbReference type="InterPro" id="IPR027417">
    <property type="entry name" value="P-loop_NTPase"/>
</dbReference>
<dbReference type="Proteomes" id="UP000886632">
    <property type="component" value="Unassembled WGS sequence"/>
</dbReference>
<keyword evidence="7" id="KW-0460">Magnesium</keyword>
<dbReference type="Gene3D" id="3.40.50.300">
    <property type="entry name" value="P-loop containing nucleotide triphosphate hydrolases"/>
    <property type="match status" value="1"/>
</dbReference>
<sequence>MIVVVGFMGAGKTTVGRLIAERLGLPFVDSDLVIEHQQRRSIKDIFAAEGESGFRDVEAATIAELLDGPACVLSLGGGACGRAETRERLRGHTVIYLHVELDEALARVGRDEYRPLLHDAGLPALYAARLDIYAATATITSRTTGRRVEDIGLEIIDAITGTAALDGTAGVLVAPGGGSYRVHVGRGIRSQIAALLPPMPDAEQIVILATADEGEAAAEIVAQLRTLAIPVRRVTLPSGSTAKTLDAVGLAASALAELSVHRGDLLVGVGGEATCDVTGFLAATYNRGWPTPWCRPPLRRRLIRRSAASARSTCPTAPTSWARSTSPSSSCATSSWRSCRRPTAMPTIAPGWPRSSSTPSWKIPPCSTRSASAGTRSSLATVRPSSRSCGAVSRSRRPWSRPTNGSRVGESTSTTDTPSPGRSRGCLTRRSSTAPWPWG</sequence>
<evidence type="ECO:0000313" key="11">
    <source>
        <dbReference type="Proteomes" id="UP000886632"/>
    </source>
</evidence>
<evidence type="ECO:0000256" key="5">
    <source>
        <dbReference type="ARBA" id="ARBA00022840"/>
    </source>
</evidence>
<dbReference type="GO" id="GO:0009073">
    <property type="term" value="P:aromatic amino acid family biosynthetic process"/>
    <property type="evidence" value="ECO:0007669"/>
    <property type="project" value="UniProtKB-KW"/>
</dbReference>
<keyword evidence="2 7" id="KW-0808">Transferase</keyword>
<comment type="function">
    <text evidence="7">Catalyzes the specific phosphorylation of the 3-hydroxyl group of shikimic acid using ATP as a cosubstrate.</text>
</comment>
<gene>
    <name evidence="7" type="primary">aroK</name>
    <name evidence="10" type="ORF">IPP00_12445</name>
</gene>
<feature type="domain" description="3-dehydroquinate synthase N-terminal" evidence="9">
    <location>
        <begin position="234"/>
        <end position="289"/>
    </location>
</feature>
<keyword evidence="7" id="KW-0479">Metal-binding</keyword>
<evidence type="ECO:0000256" key="6">
    <source>
        <dbReference type="ARBA" id="ARBA00023141"/>
    </source>
</evidence>
<feature type="region of interest" description="Disordered" evidence="8">
    <location>
        <begin position="309"/>
        <end position="439"/>
    </location>
</feature>
<keyword evidence="5 7" id="KW-0067">ATP-binding</keyword>
<reference evidence="10" key="1">
    <citation type="submission" date="2020-10" db="EMBL/GenBank/DDBJ databases">
        <title>Connecting structure to function with the recovery of over 1000 high-quality activated sludge metagenome-assembled genomes encoding full-length rRNA genes using long-read sequencing.</title>
        <authorList>
            <person name="Singleton C.M."/>
            <person name="Petriglieri F."/>
            <person name="Kristensen J.M."/>
            <person name="Kirkegaard R.H."/>
            <person name="Michaelsen T.Y."/>
            <person name="Andersen M.H."/>
            <person name="Karst S.M."/>
            <person name="Dueholm M.S."/>
            <person name="Nielsen P.H."/>
            <person name="Albertsen M."/>
        </authorList>
    </citation>
    <scope>NUCLEOTIDE SEQUENCE</scope>
    <source>
        <strain evidence="10">Ribe_18-Q3-R11-54_MAXAC.001</strain>
    </source>
</reference>
<comment type="subunit">
    <text evidence="7">Monomer.</text>
</comment>
<evidence type="ECO:0000256" key="7">
    <source>
        <dbReference type="HAMAP-Rule" id="MF_00109"/>
    </source>
</evidence>
<dbReference type="PANTHER" id="PTHR21087:SF16">
    <property type="entry name" value="SHIKIMATE KINASE 1, CHLOROPLASTIC"/>
    <property type="match status" value="1"/>
</dbReference>
<comment type="cofactor">
    <cofactor evidence="7">
        <name>Mg(2+)</name>
        <dbReference type="ChEBI" id="CHEBI:18420"/>
    </cofactor>
    <text evidence="7">Binds 1 Mg(2+) ion per subunit.</text>
</comment>
<dbReference type="InterPro" id="IPR031322">
    <property type="entry name" value="Shikimate/glucono_kinase"/>
</dbReference>
<dbReference type="SUPFAM" id="SSF52540">
    <property type="entry name" value="P-loop containing nucleoside triphosphate hydrolases"/>
    <property type="match status" value="1"/>
</dbReference>
<feature type="compositionally biased region" description="Low complexity" evidence="8">
    <location>
        <begin position="309"/>
        <end position="337"/>
    </location>
</feature>
<dbReference type="GO" id="GO:0000287">
    <property type="term" value="F:magnesium ion binding"/>
    <property type="evidence" value="ECO:0007669"/>
    <property type="project" value="UniProtKB-UniRule"/>
</dbReference>
<feature type="binding site" evidence="7">
    <location>
        <position position="114"/>
    </location>
    <ligand>
        <name>ATP</name>
        <dbReference type="ChEBI" id="CHEBI:30616"/>
    </ligand>
</feature>
<feature type="binding site" evidence="7">
    <location>
        <position position="129"/>
    </location>
    <ligand>
        <name>substrate</name>
    </ligand>
</feature>
<feature type="binding site" evidence="7">
    <location>
        <position position="55"/>
    </location>
    <ligand>
        <name>substrate</name>
    </ligand>
</feature>
<feature type="compositionally biased region" description="Polar residues" evidence="8">
    <location>
        <begin position="401"/>
        <end position="420"/>
    </location>
</feature>
<comment type="subcellular location">
    <subcellularLocation>
        <location evidence="7">Cytoplasm</location>
    </subcellularLocation>
</comment>
<dbReference type="HAMAP" id="MF_00109">
    <property type="entry name" value="Shikimate_kinase"/>
    <property type="match status" value="1"/>
</dbReference>
<feature type="compositionally biased region" description="Polar residues" evidence="8">
    <location>
        <begin position="429"/>
        <end position="439"/>
    </location>
</feature>
<dbReference type="GO" id="GO:0004765">
    <property type="term" value="F:shikimate kinase activity"/>
    <property type="evidence" value="ECO:0007669"/>
    <property type="project" value="UniProtKB-UniRule"/>
</dbReference>
<evidence type="ECO:0000256" key="3">
    <source>
        <dbReference type="ARBA" id="ARBA00022741"/>
    </source>
</evidence>
<dbReference type="Gene3D" id="3.40.50.1970">
    <property type="match status" value="1"/>
</dbReference>
<comment type="catalytic activity">
    <reaction evidence="7">
        <text>shikimate + ATP = 3-phosphoshikimate + ADP + H(+)</text>
        <dbReference type="Rhea" id="RHEA:13121"/>
        <dbReference type="ChEBI" id="CHEBI:15378"/>
        <dbReference type="ChEBI" id="CHEBI:30616"/>
        <dbReference type="ChEBI" id="CHEBI:36208"/>
        <dbReference type="ChEBI" id="CHEBI:145989"/>
        <dbReference type="ChEBI" id="CHEBI:456216"/>
        <dbReference type="EC" id="2.7.1.71"/>
    </reaction>
</comment>
<feature type="binding site" evidence="7">
    <location>
        <position position="13"/>
    </location>
    <ligand>
        <name>Mg(2+)</name>
        <dbReference type="ChEBI" id="CHEBI:18420"/>
    </ligand>
</feature>
<feature type="binding site" evidence="7">
    <location>
        <position position="77"/>
    </location>
    <ligand>
        <name>substrate</name>
    </ligand>
</feature>
<dbReference type="PANTHER" id="PTHR21087">
    <property type="entry name" value="SHIKIMATE KINASE"/>
    <property type="match status" value="1"/>
</dbReference>
<dbReference type="CDD" id="cd00464">
    <property type="entry name" value="SK"/>
    <property type="match status" value="1"/>
</dbReference>
<dbReference type="EC" id="2.7.1.71" evidence="7"/>
<evidence type="ECO:0000313" key="10">
    <source>
        <dbReference type="EMBL" id="MBL0004747.1"/>
    </source>
</evidence>
<dbReference type="EMBL" id="JADKGK010000022">
    <property type="protein sequence ID" value="MBL0004747.1"/>
    <property type="molecule type" value="Genomic_DNA"/>
</dbReference>
<evidence type="ECO:0000256" key="8">
    <source>
        <dbReference type="SAM" id="MobiDB-lite"/>
    </source>
</evidence>
<keyword evidence="6 7" id="KW-0057">Aromatic amino acid biosynthesis</keyword>
<evidence type="ECO:0000256" key="2">
    <source>
        <dbReference type="ARBA" id="ARBA00022679"/>
    </source>
</evidence>
<dbReference type="AlphaFoldDB" id="A0A9D7T8T9"/>
<dbReference type="Pfam" id="PF01761">
    <property type="entry name" value="DHQ_synthase"/>
    <property type="match status" value="1"/>
</dbReference>
<dbReference type="SUPFAM" id="SSF56796">
    <property type="entry name" value="Dehydroquinate synthase-like"/>
    <property type="match status" value="1"/>
</dbReference>
<comment type="pathway">
    <text evidence="7">Metabolic intermediate biosynthesis; chorismate biosynthesis; chorismate from D-erythrose 4-phosphate and phosphoenolpyruvate: step 5/7.</text>
</comment>
<comment type="caution">
    <text evidence="10">The sequence shown here is derived from an EMBL/GenBank/DDBJ whole genome shotgun (WGS) entry which is preliminary data.</text>
</comment>
<feature type="binding site" evidence="7">
    <location>
        <begin position="9"/>
        <end position="14"/>
    </location>
    <ligand>
        <name>ATP</name>
        <dbReference type="ChEBI" id="CHEBI:30616"/>
    </ligand>
</feature>
<keyword evidence="1 7" id="KW-0028">Amino-acid biosynthesis</keyword>
<feature type="binding site" evidence="7">
    <location>
        <position position="146"/>
    </location>
    <ligand>
        <name>ATP</name>
        <dbReference type="ChEBI" id="CHEBI:30616"/>
    </ligand>
</feature>
<dbReference type="Pfam" id="PF01202">
    <property type="entry name" value="SKI"/>
    <property type="match status" value="1"/>
</dbReference>
<feature type="compositionally biased region" description="Low complexity" evidence="8">
    <location>
        <begin position="367"/>
        <end position="381"/>
    </location>
</feature>
<organism evidence="10 11">
    <name type="scientific">Candidatus Phosphoribacter hodrii</name>
    <dbReference type="NCBI Taxonomy" id="2953743"/>
    <lineage>
        <taxon>Bacteria</taxon>
        <taxon>Bacillati</taxon>
        <taxon>Actinomycetota</taxon>
        <taxon>Actinomycetes</taxon>
        <taxon>Micrococcales</taxon>
        <taxon>Dermatophilaceae</taxon>
        <taxon>Candidatus Phosphoribacter</taxon>
    </lineage>
</organism>
<dbReference type="GO" id="GO:0005829">
    <property type="term" value="C:cytosol"/>
    <property type="evidence" value="ECO:0007669"/>
    <property type="project" value="TreeGrafter"/>
</dbReference>
<dbReference type="GO" id="GO:0005524">
    <property type="term" value="F:ATP binding"/>
    <property type="evidence" value="ECO:0007669"/>
    <property type="project" value="UniProtKB-UniRule"/>
</dbReference>